<evidence type="ECO:0000313" key="3">
    <source>
        <dbReference type="EMBL" id="KFF02281.1"/>
    </source>
</evidence>
<name>A0A085ZCW7_9FLAO</name>
<comment type="caution">
    <text evidence="3">The sequence shown here is derived from an EMBL/GenBank/DDBJ whole genome shotgun (WGS) entry which is preliminary data.</text>
</comment>
<feature type="domain" description="DUF6705" evidence="2">
    <location>
        <begin position="1"/>
        <end position="189"/>
    </location>
</feature>
<protein>
    <recommendedName>
        <fullName evidence="2">DUF6705 domain-containing protein</fullName>
    </recommendedName>
</protein>
<dbReference type="STRING" id="421531.IX38_13725"/>
<proteinExistence type="predicted"/>
<feature type="signal peptide" evidence="1">
    <location>
        <begin position="1"/>
        <end position="19"/>
    </location>
</feature>
<dbReference type="AlphaFoldDB" id="A0A085ZCW7"/>
<dbReference type="Proteomes" id="UP000028703">
    <property type="component" value="Unassembled WGS sequence"/>
</dbReference>
<evidence type="ECO:0000259" key="2">
    <source>
        <dbReference type="Pfam" id="PF20448"/>
    </source>
</evidence>
<evidence type="ECO:0000256" key="1">
    <source>
        <dbReference type="SAM" id="SignalP"/>
    </source>
</evidence>
<sequence>MKKYILLQLLIVLAIGCKAQTYPLDTDYKTIPNYSYLKDTNNSLLSYVGNWKANYSGNEMVLKIEKIDHHLNDFGIKKFYEDVLFIRYSIKNSQGIIIETTMNLNVTDARIFSDSIFPNESLVSFTYLGGKCTVGWGGITLQSIDSTHFKWNYQPESTVLTNKNCPDYPAGGIKINLPDEPKDIIFTKQ</sequence>
<dbReference type="InterPro" id="IPR046551">
    <property type="entry name" value="DUF6705"/>
</dbReference>
<evidence type="ECO:0000313" key="4">
    <source>
        <dbReference type="Proteomes" id="UP000028703"/>
    </source>
</evidence>
<gene>
    <name evidence="3" type="ORF">IX38_13725</name>
</gene>
<reference evidence="3 4" key="1">
    <citation type="submission" date="2014-07" db="EMBL/GenBank/DDBJ databases">
        <title>Genome of Chryseobacterium luteum DSM 18605.</title>
        <authorList>
            <person name="Stropko S.J."/>
            <person name="Pipes S.E."/>
            <person name="Newman J.D."/>
        </authorList>
    </citation>
    <scope>NUCLEOTIDE SEQUENCE [LARGE SCALE GENOMIC DNA]</scope>
    <source>
        <strain evidence="3 4">DSM 18605</strain>
    </source>
</reference>
<keyword evidence="4" id="KW-1185">Reference proteome</keyword>
<dbReference type="RefSeq" id="WP_034705694.1">
    <property type="nucleotide sequence ID" value="NZ_JPRO01000012.1"/>
</dbReference>
<keyword evidence="1" id="KW-0732">Signal</keyword>
<feature type="chain" id="PRO_5001800958" description="DUF6705 domain-containing protein" evidence="1">
    <location>
        <begin position="20"/>
        <end position="189"/>
    </location>
</feature>
<organism evidence="3 4">
    <name type="scientific">Chryseobacterium luteum</name>
    <dbReference type="NCBI Taxonomy" id="421531"/>
    <lineage>
        <taxon>Bacteria</taxon>
        <taxon>Pseudomonadati</taxon>
        <taxon>Bacteroidota</taxon>
        <taxon>Flavobacteriia</taxon>
        <taxon>Flavobacteriales</taxon>
        <taxon>Weeksellaceae</taxon>
        <taxon>Chryseobacterium group</taxon>
        <taxon>Chryseobacterium</taxon>
    </lineage>
</organism>
<dbReference type="eggNOG" id="ENOG50343VB">
    <property type="taxonomic scope" value="Bacteria"/>
</dbReference>
<dbReference type="OrthoDB" id="1274930at2"/>
<dbReference type="EMBL" id="JPRO01000012">
    <property type="protein sequence ID" value="KFF02281.1"/>
    <property type="molecule type" value="Genomic_DNA"/>
</dbReference>
<dbReference type="PROSITE" id="PS51257">
    <property type="entry name" value="PROKAR_LIPOPROTEIN"/>
    <property type="match status" value="1"/>
</dbReference>
<accession>A0A085ZCW7</accession>
<dbReference type="Pfam" id="PF20448">
    <property type="entry name" value="DUF6705"/>
    <property type="match status" value="1"/>
</dbReference>